<sequence>MDIWRISAFADLSGRGGLLAPGRWHRQGLPVTYCADHPSTAMLEILVHMDFEDVPSHYQLLKITCPGGAPIHRVETADFADLAGTQAEGSRLLEDAKTLLIDVPSAVMPAARNILINPRHPLAGDIAIAATYQYPFDQRLKR</sequence>
<keyword evidence="3" id="KW-1185">Reference proteome</keyword>
<dbReference type="Pfam" id="PF08808">
    <property type="entry name" value="RES"/>
    <property type="match status" value="1"/>
</dbReference>
<dbReference type="RefSeq" id="WP_183365537.1">
    <property type="nucleotide sequence ID" value="NZ_JACIEZ010000002.1"/>
</dbReference>
<dbReference type="InterPro" id="IPR014914">
    <property type="entry name" value="RES_dom"/>
</dbReference>
<name>A0A7W6J3W2_9HYPH</name>
<feature type="domain" description="RES" evidence="1">
    <location>
        <begin position="11"/>
        <end position="130"/>
    </location>
</feature>
<protein>
    <submittedName>
        <fullName evidence="2">RES domain-containing protein</fullName>
    </submittedName>
</protein>
<evidence type="ECO:0000313" key="3">
    <source>
        <dbReference type="Proteomes" id="UP000528286"/>
    </source>
</evidence>
<evidence type="ECO:0000259" key="1">
    <source>
        <dbReference type="SMART" id="SM00953"/>
    </source>
</evidence>
<reference evidence="2 3" key="1">
    <citation type="submission" date="2020-08" db="EMBL/GenBank/DDBJ databases">
        <title>Genomic Encyclopedia of Type Strains, Phase IV (KMG-IV): sequencing the most valuable type-strain genomes for metagenomic binning, comparative biology and taxonomic classification.</title>
        <authorList>
            <person name="Goeker M."/>
        </authorList>
    </citation>
    <scope>NUCLEOTIDE SEQUENCE [LARGE SCALE GENOMIC DNA]</scope>
    <source>
        <strain evidence="2 3">DSM 29853</strain>
    </source>
</reference>
<proteinExistence type="predicted"/>
<comment type="caution">
    <text evidence="2">The sequence shown here is derived from an EMBL/GenBank/DDBJ whole genome shotgun (WGS) entry which is preliminary data.</text>
</comment>
<dbReference type="EMBL" id="JACIEZ010000002">
    <property type="protein sequence ID" value="MBB4064305.1"/>
    <property type="molecule type" value="Genomic_DNA"/>
</dbReference>
<organism evidence="2 3">
    <name type="scientific">Gellertiella hungarica</name>
    <dbReference type="NCBI Taxonomy" id="1572859"/>
    <lineage>
        <taxon>Bacteria</taxon>
        <taxon>Pseudomonadati</taxon>
        <taxon>Pseudomonadota</taxon>
        <taxon>Alphaproteobacteria</taxon>
        <taxon>Hyphomicrobiales</taxon>
        <taxon>Rhizobiaceae</taxon>
        <taxon>Gellertiella</taxon>
    </lineage>
</organism>
<dbReference type="SMART" id="SM00953">
    <property type="entry name" value="RES"/>
    <property type="match status" value="1"/>
</dbReference>
<evidence type="ECO:0000313" key="2">
    <source>
        <dbReference type="EMBL" id="MBB4064305.1"/>
    </source>
</evidence>
<accession>A0A7W6J3W2</accession>
<dbReference type="Proteomes" id="UP000528286">
    <property type="component" value="Unassembled WGS sequence"/>
</dbReference>
<dbReference type="AlphaFoldDB" id="A0A7W6J3W2"/>
<gene>
    <name evidence="2" type="ORF">GGR23_001482</name>
</gene>